<evidence type="ECO:0000313" key="3">
    <source>
        <dbReference type="Proteomes" id="UP000002748"/>
    </source>
</evidence>
<feature type="compositionally biased region" description="Pro residues" evidence="1">
    <location>
        <begin position="294"/>
        <end position="307"/>
    </location>
</feature>
<accession>J5TSC4</accession>
<organism evidence="2 3">
    <name type="scientific">Trichosporon asahii var. asahii (strain ATCC 90039 / CBS 2479 / JCM 2466 / KCTC 7840 / NBRC 103889/ NCYC 2677 / UAMH 7654)</name>
    <name type="common">Yeast</name>
    <dbReference type="NCBI Taxonomy" id="1186058"/>
    <lineage>
        <taxon>Eukaryota</taxon>
        <taxon>Fungi</taxon>
        <taxon>Dikarya</taxon>
        <taxon>Basidiomycota</taxon>
        <taxon>Agaricomycotina</taxon>
        <taxon>Tremellomycetes</taxon>
        <taxon>Trichosporonales</taxon>
        <taxon>Trichosporonaceae</taxon>
        <taxon>Trichosporon</taxon>
    </lineage>
</organism>
<feature type="compositionally biased region" description="Low complexity" evidence="1">
    <location>
        <begin position="543"/>
        <end position="562"/>
    </location>
</feature>
<feature type="compositionally biased region" description="Polar residues" evidence="1">
    <location>
        <begin position="843"/>
        <end position="855"/>
    </location>
</feature>
<feature type="compositionally biased region" description="Low complexity" evidence="1">
    <location>
        <begin position="749"/>
        <end position="771"/>
    </location>
</feature>
<feature type="compositionally biased region" description="Pro residues" evidence="1">
    <location>
        <begin position="773"/>
        <end position="792"/>
    </location>
</feature>
<feature type="compositionally biased region" description="Basic and acidic residues" evidence="1">
    <location>
        <begin position="572"/>
        <end position="585"/>
    </location>
</feature>
<dbReference type="HOGENOM" id="CLU_287317_0_0_1"/>
<gene>
    <name evidence="2" type="ORF">A1Q1_03772</name>
</gene>
<feature type="compositionally biased region" description="Basic and acidic residues" evidence="1">
    <location>
        <begin position="825"/>
        <end position="842"/>
    </location>
</feature>
<feature type="region of interest" description="Disordered" evidence="1">
    <location>
        <begin position="1187"/>
        <end position="1285"/>
    </location>
</feature>
<feature type="region of interest" description="Disordered" evidence="1">
    <location>
        <begin position="1"/>
        <end position="113"/>
    </location>
</feature>
<reference evidence="2 3" key="1">
    <citation type="journal article" date="2012" name="Eukaryot. Cell">
        <title>Draft genome sequence of CBS 2479, the standard type strain of Trichosporon asahii.</title>
        <authorList>
            <person name="Yang R.Y."/>
            <person name="Li H.T."/>
            <person name="Zhu H."/>
            <person name="Zhou G.P."/>
            <person name="Wang M."/>
            <person name="Wang L."/>
        </authorList>
    </citation>
    <scope>NUCLEOTIDE SEQUENCE [LARGE SCALE GENOMIC DNA]</scope>
    <source>
        <strain evidence="3">ATCC 90039 / CBS 2479 / JCM 2466 / KCTC 7840 / NCYC 2677 / UAMH 7654</strain>
    </source>
</reference>
<evidence type="ECO:0000313" key="2">
    <source>
        <dbReference type="EMBL" id="EJT52491.1"/>
    </source>
</evidence>
<feature type="compositionally biased region" description="Basic and acidic residues" evidence="1">
    <location>
        <begin position="600"/>
        <end position="609"/>
    </location>
</feature>
<evidence type="ECO:0000256" key="1">
    <source>
        <dbReference type="SAM" id="MobiDB-lite"/>
    </source>
</evidence>
<dbReference type="EMBL" id="ALBS01000024">
    <property type="protein sequence ID" value="EJT52491.1"/>
    <property type="molecule type" value="Genomic_DNA"/>
</dbReference>
<name>J5TSC4_TRIAS</name>
<feature type="region of interest" description="Disordered" evidence="1">
    <location>
        <begin position="900"/>
        <end position="1165"/>
    </location>
</feature>
<feature type="compositionally biased region" description="Polar residues" evidence="1">
    <location>
        <begin position="935"/>
        <end position="944"/>
    </location>
</feature>
<feature type="region of interest" description="Disordered" evidence="1">
    <location>
        <begin position="713"/>
        <end position="862"/>
    </location>
</feature>
<feature type="region of interest" description="Disordered" evidence="1">
    <location>
        <begin position="213"/>
        <end position="251"/>
    </location>
</feature>
<feature type="compositionally biased region" description="Basic and acidic residues" evidence="1">
    <location>
        <begin position="420"/>
        <end position="440"/>
    </location>
</feature>
<feature type="compositionally biased region" description="Low complexity" evidence="1">
    <location>
        <begin position="1014"/>
        <end position="1039"/>
    </location>
</feature>
<dbReference type="VEuPathDB" id="FungiDB:A1Q1_03772"/>
<feature type="compositionally biased region" description="Low complexity" evidence="1">
    <location>
        <begin position="624"/>
        <end position="649"/>
    </location>
</feature>
<dbReference type="KEGG" id="tasa:A1Q1_03772"/>
<feature type="compositionally biased region" description="Low complexity" evidence="1">
    <location>
        <begin position="513"/>
        <end position="529"/>
    </location>
</feature>
<feature type="compositionally biased region" description="Basic and acidic residues" evidence="1">
    <location>
        <begin position="1252"/>
        <end position="1265"/>
    </location>
</feature>
<feature type="region of interest" description="Disordered" evidence="1">
    <location>
        <begin position="268"/>
        <end position="701"/>
    </location>
</feature>
<protein>
    <submittedName>
        <fullName evidence="2">Uncharacterized protein</fullName>
    </submittedName>
</protein>
<feature type="compositionally biased region" description="Polar residues" evidence="1">
    <location>
        <begin position="654"/>
        <end position="663"/>
    </location>
</feature>
<dbReference type="GeneID" id="25987285"/>
<feature type="compositionally biased region" description="Low complexity" evidence="1">
    <location>
        <begin position="1064"/>
        <end position="1085"/>
    </location>
</feature>
<sequence>MAWDDKPATEISYPPYSPSPSEIEAHRTKNARIEAWTKALPEPHPGSGASVGAHSAQWSDRAPSNASGPSASRDPRYAHPFAAAGPGVRPPLPHPPQLEIHRRPPRGTPVAPLLAQSPLHDYAADYELPRADHLVNPVHGGPTGGPGTMRSRREAYFAAALDLPLDMITEALPNNLERELHMYQHPQQWEAPQQQLHPSDEKRGGFRSLLGRSKSQVSLKHSGPPSASSSERSARGISLDPAAAAGTAGTLSKMRSMDAKLLQRASMSGSMNPVTGNGGQGMQEGAWRNTHGPVPAPGPGPSGPNNPPSMARNGSLARSKSQIHTAHAGPSAPPVSFRNDPAPAENGEPVVQLTRRTSSRGALGQKPVRGQSRTSSPHHPDATQQTPAAAPAAPVATPGVLTNNNGPRANGNAIGAVETRTSDHKKENAPVKETHTREARAPVLPSKAGPVKPLEAQTRTASKAPPALPTVVVTTPPDEGSKRVKASVTKGSKANTPAGLPKRTSSISRAQKPSRSTSSPALASASLPSAPAPATHPAPPAPQSKSQPPSPSRASAHSPGPAQKKSVPAPTKENKRSEPAGEASKRQPKSRVFSWLPSRKAVEGKENKTKAPASNSSRRKDDLGQSQPAVVAAGGAAAGQSAQRSAAQPVLHGQSKQPSNLSHHQPPAPAPETHVHHAETMMQPPLASESEQRFYTPPLNLPEQTRVQQQNVGVPPSGYEWIPQQQPPMATGQLPPGAMPMAPAPAPQPAQYGVQQGYPPQPDPYAYAGQPLPEIPAHPAHPPMTMRPPTAPAYPAIPQATGTVPPPTEAARRWLPPMFNGPSAERGDERQKRMSTHEDNTNLKKQVSSTGTATEDGTMYRTDPTSVVSMSLVSGNISHSASLADGMKLNTLDMSKVQERLATGTTTASAASPISPLDPQGISTPAKDGPVTPPRSATQITLGSGFTPLRVSDLFGGAGSESDGMPMMRSVSGNSASGKIADSNAAPNGEKGGSDGASSAAPSDDTRKNACAPGTPSKDASSPSSSSATGETGAAALTPSKFDLRGKSWSETERSCHESTPSVSEPIAIEAKAAAAAPAPAPSAAEGRGRRPGHRAGLARAGSGVRPRGPGVLTPLRESEGVRARRRGGRGGPGAETETGRAQGRLASRPDSPAPAAENGTTKTWQRFRAAIATVWGEGYAQGLADASQVNGAGPPLRQASRHGRDDGGRRPVSSRGSGGGSRTARGTRAVSRPGDYPQHERHERHERKHRLFGERRGRNDDWRGTQHTVSSAPSASSHRDRRRDRGWRVWREDGSEHTQVDVICPHRWCKGWRAVGGRCRH</sequence>
<dbReference type="RefSeq" id="XP_014183785.1">
    <property type="nucleotide sequence ID" value="XM_014328310.1"/>
</dbReference>
<feature type="compositionally biased region" description="Pro residues" evidence="1">
    <location>
        <begin position="530"/>
        <end position="542"/>
    </location>
</feature>
<feature type="compositionally biased region" description="Polar residues" evidence="1">
    <location>
        <begin position="56"/>
        <end position="70"/>
    </location>
</feature>
<feature type="compositionally biased region" description="Low complexity" evidence="1">
    <location>
        <begin position="732"/>
        <end position="741"/>
    </location>
</feature>
<feature type="compositionally biased region" description="Low complexity" evidence="1">
    <location>
        <begin position="902"/>
        <end position="912"/>
    </location>
</feature>
<feature type="compositionally biased region" description="Low complexity" evidence="1">
    <location>
        <begin position="222"/>
        <end position="238"/>
    </location>
</feature>
<proteinExistence type="predicted"/>
<feature type="compositionally biased region" description="Low complexity" evidence="1">
    <location>
        <begin position="382"/>
        <end position="398"/>
    </location>
</feature>
<feature type="compositionally biased region" description="Basic and acidic residues" evidence="1">
    <location>
        <begin position="1042"/>
        <end position="1057"/>
    </location>
</feature>
<comment type="caution">
    <text evidence="2">The sequence shown here is derived from an EMBL/GenBank/DDBJ whole genome shotgun (WGS) entry which is preliminary data.</text>
</comment>
<dbReference type="Proteomes" id="UP000002748">
    <property type="component" value="Unassembled WGS sequence"/>
</dbReference>